<keyword evidence="11" id="KW-0407">Ion channel</keyword>
<evidence type="ECO:0000256" key="6">
    <source>
        <dbReference type="ARBA" id="ARBA00023065"/>
    </source>
</evidence>
<protein>
    <recommendedName>
        <fullName evidence="13">Ionotropic glutamate receptor L-glutamate and glycine-binding domain-containing protein</fullName>
    </recommendedName>
</protein>
<accession>A0A4Y2CD32</accession>
<dbReference type="InterPro" id="IPR019594">
    <property type="entry name" value="Glu/Gly-bd"/>
</dbReference>
<proteinExistence type="predicted"/>
<reference evidence="14 15" key="1">
    <citation type="journal article" date="2019" name="Sci. Rep.">
        <title>Orb-weaving spider Araneus ventricosus genome elucidates the spidroin gene catalogue.</title>
        <authorList>
            <person name="Kono N."/>
            <person name="Nakamura H."/>
            <person name="Ohtoshi R."/>
            <person name="Moran D.A.P."/>
            <person name="Shinohara A."/>
            <person name="Yoshida Y."/>
            <person name="Fujiwara M."/>
            <person name="Mori M."/>
            <person name="Tomita M."/>
            <person name="Arakawa K."/>
        </authorList>
    </citation>
    <scope>NUCLEOTIDE SEQUENCE [LARGE SCALE GENOMIC DNA]</scope>
</reference>
<feature type="transmembrane region" description="Helical" evidence="12">
    <location>
        <begin position="191"/>
        <end position="212"/>
    </location>
</feature>
<sequence>MKFPNFLRIAVNQIGGTCELGVDSNGKLKFERGTERGFIQFLSEMFHFSYELVRPPDMSWGSPRSDGNWTGLIGMVQRGEADMAMCSVIITQEREEVVSFTREYDIQHVIFATRRPKNLPRIQSIILPFSFQIWLGVLCLLIMMPVLWKYLLKVKTDLGNCYMYVLASLLKLSINIKCGRSYGEYILLGTWFWIVAVISAGYGSVFLSFLTLPMKEDVIRDVPRLAKAVAKGSHKCYAFQGSSAINSLVISSVEQMRELGASILRIHLIIEPSVEAVKSLPEEKNVAVIGASPFFISQFHNELTLSKDFFFQARIGIALSKKFCCKEILDRKLLQMQQAGFFHEWSKRSRYSSFVKSNTSDSLTMESVKPIHVEELFGAIRLLAVGYTVACFVLATEIIWSKFKYKLGNQVSAMN</sequence>
<keyword evidence="6" id="KW-0406">Ion transport</keyword>
<feature type="domain" description="Ionotropic glutamate receptor L-glutamate and glycine-binding" evidence="13">
    <location>
        <begin position="33"/>
        <end position="109"/>
    </location>
</feature>
<dbReference type="PANTHER" id="PTHR42643:SF24">
    <property type="entry name" value="IONOTROPIC RECEPTOR 60A"/>
    <property type="match status" value="1"/>
</dbReference>
<dbReference type="AlphaFoldDB" id="A0A4Y2CD32"/>
<evidence type="ECO:0000256" key="9">
    <source>
        <dbReference type="ARBA" id="ARBA00023180"/>
    </source>
</evidence>
<keyword evidence="15" id="KW-1185">Reference proteome</keyword>
<dbReference type="OrthoDB" id="5984008at2759"/>
<keyword evidence="8" id="KW-0675">Receptor</keyword>
<name>A0A4Y2CD32_ARAVE</name>
<gene>
    <name evidence="14" type="ORF">AVEN_138438_1</name>
</gene>
<feature type="transmembrane region" description="Helical" evidence="12">
    <location>
        <begin position="379"/>
        <end position="400"/>
    </location>
</feature>
<evidence type="ECO:0000256" key="8">
    <source>
        <dbReference type="ARBA" id="ARBA00023170"/>
    </source>
</evidence>
<evidence type="ECO:0000256" key="11">
    <source>
        <dbReference type="ARBA" id="ARBA00023303"/>
    </source>
</evidence>
<evidence type="ECO:0000256" key="1">
    <source>
        <dbReference type="ARBA" id="ARBA00004651"/>
    </source>
</evidence>
<evidence type="ECO:0000256" key="3">
    <source>
        <dbReference type="ARBA" id="ARBA00022475"/>
    </source>
</evidence>
<keyword evidence="10" id="KW-1071">Ligand-gated ion channel</keyword>
<keyword evidence="7 12" id="KW-0472">Membrane</keyword>
<organism evidence="14 15">
    <name type="scientific">Araneus ventricosus</name>
    <name type="common">Orbweaver spider</name>
    <name type="synonym">Epeira ventricosa</name>
    <dbReference type="NCBI Taxonomy" id="182803"/>
    <lineage>
        <taxon>Eukaryota</taxon>
        <taxon>Metazoa</taxon>
        <taxon>Ecdysozoa</taxon>
        <taxon>Arthropoda</taxon>
        <taxon>Chelicerata</taxon>
        <taxon>Arachnida</taxon>
        <taxon>Araneae</taxon>
        <taxon>Araneomorphae</taxon>
        <taxon>Entelegynae</taxon>
        <taxon>Araneoidea</taxon>
        <taxon>Araneidae</taxon>
        <taxon>Araneus</taxon>
    </lineage>
</organism>
<evidence type="ECO:0000256" key="7">
    <source>
        <dbReference type="ARBA" id="ARBA00023136"/>
    </source>
</evidence>
<evidence type="ECO:0000256" key="10">
    <source>
        <dbReference type="ARBA" id="ARBA00023286"/>
    </source>
</evidence>
<dbReference type="SUPFAM" id="SSF53850">
    <property type="entry name" value="Periplasmic binding protein-like II"/>
    <property type="match status" value="1"/>
</dbReference>
<dbReference type="PANTHER" id="PTHR42643">
    <property type="entry name" value="IONOTROPIC RECEPTOR 20A-RELATED"/>
    <property type="match status" value="1"/>
</dbReference>
<evidence type="ECO:0000259" key="13">
    <source>
        <dbReference type="Pfam" id="PF10613"/>
    </source>
</evidence>
<dbReference type="InterPro" id="IPR052192">
    <property type="entry name" value="Insect_Ionotropic_Sensory_Rcpt"/>
</dbReference>
<keyword evidence="2" id="KW-0813">Transport</keyword>
<dbReference type="Pfam" id="PF10613">
    <property type="entry name" value="Lig_chan-Glu_bd"/>
    <property type="match status" value="1"/>
</dbReference>
<keyword evidence="4 12" id="KW-0812">Transmembrane</keyword>
<comment type="caution">
    <text evidence="14">The sequence shown here is derived from an EMBL/GenBank/DDBJ whole genome shotgun (WGS) entry which is preliminary data.</text>
</comment>
<dbReference type="Gene3D" id="3.40.190.10">
    <property type="entry name" value="Periplasmic binding protein-like II"/>
    <property type="match status" value="1"/>
</dbReference>
<comment type="subcellular location">
    <subcellularLocation>
        <location evidence="1">Cell membrane</location>
        <topology evidence="1">Multi-pass membrane protein</topology>
    </subcellularLocation>
</comment>
<evidence type="ECO:0000256" key="12">
    <source>
        <dbReference type="SAM" id="Phobius"/>
    </source>
</evidence>
<feature type="transmembrane region" description="Helical" evidence="12">
    <location>
        <begin position="125"/>
        <end position="148"/>
    </location>
</feature>
<dbReference type="GO" id="GO:0015276">
    <property type="term" value="F:ligand-gated monoatomic ion channel activity"/>
    <property type="evidence" value="ECO:0007669"/>
    <property type="project" value="InterPro"/>
</dbReference>
<evidence type="ECO:0000256" key="5">
    <source>
        <dbReference type="ARBA" id="ARBA00022989"/>
    </source>
</evidence>
<evidence type="ECO:0000313" key="15">
    <source>
        <dbReference type="Proteomes" id="UP000499080"/>
    </source>
</evidence>
<dbReference type="Gene3D" id="1.10.287.70">
    <property type="match status" value="1"/>
</dbReference>
<dbReference type="GO" id="GO:0005886">
    <property type="term" value="C:plasma membrane"/>
    <property type="evidence" value="ECO:0007669"/>
    <property type="project" value="UniProtKB-SubCell"/>
</dbReference>
<dbReference type="Proteomes" id="UP000499080">
    <property type="component" value="Unassembled WGS sequence"/>
</dbReference>
<evidence type="ECO:0000256" key="4">
    <source>
        <dbReference type="ARBA" id="ARBA00022692"/>
    </source>
</evidence>
<dbReference type="EMBL" id="BGPR01000179">
    <property type="protein sequence ID" value="GBM02311.1"/>
    <property type="molecule type" value="Genomic_DNA"/>
</dbReference>
<keyword evidence="9" id="KW-0325">Glycoprotein</keyword>
<keyword evidence="5 12" id="KW-1133">Transmembrane helix</keyword>
<evidence type="ECO:0000313" key="14">
    <source>
        <dbReference type="EMBL" id="GBM02311.1"/>
    </source>
</evidence>
<keyword evidence="3" id="KW-1003">Cell membrane</keyword>
<evidence type="ECO:0000256" key="2">
    <source>
        <dbReference type="ARBA" id="ARBA00022448"/>
    </source>
</evidence>